<comment type="caution">
    <text evidence="1">The sequence shown here is derived from an EMBL/GenBank/DDBJ whole genome shotgun (WGS) entry which is preliminary data.</text>
</comment>
<accession>A0ABW3YYD9</accession>
<keyword evidence="2" id="KW-1185">Reference proteome</keyword>
<gene>
    <name evidence="1" type="ORF">ACFQ33_13660</name>
</gene>
<evidence type="ECO:0000313" key="2">
    <source>
        <dbReference type="Proteomes" id="UP001597173"/>
    </source>
</evidence>
<dbReference type="RefSeq" id="WP_374839579.1">
    <property type="nucleotide sequence ID" value="NZ_JBHEEW010000009.1"/>
</dbReference>
<protein>
    <submittedName>
        <fullName evidence="1">Uncharacterized protein</fullName>
    </submittedName>
</protein>
<evidence type="ECO:0000313" key="1">
    <source>
        <dbReference type="EMBL" id="MFD1328936.1"/>
    </source>
</evidence>
<dbReference type="Proteomes" id="UP001597173">
    <property type="component" value="Unassembled WGS sequence"/>
</dbReference>
<proteinExistence type="predicted"/>
<reference evidence="2" key="1">
    <citation type="journal article" date="2019" name="Int. J. Syst. Evol. Microbiol.">
        <title>The Global Catalogue of Microorganisms (GCM) 10K type strain sequencing project: providing services to taxonomists for standard genome sequencing and annotation.</title>
        <authorList>
            <consortium name="The Broad Institute Genomics Platform"/>
            <consortium name="The Broad Institute Genome Sequencing Center for Infectious Disease"/>
            <person name="Wu L."/>
            <person name="Ma J."/>
        </authorList>
    </citation>
    <scope>NUCLEOTIDE SEQUENCE [LARGE SCALE GENOMIC DNA]</scope>
    <source>
        <strain evidence="2">CCUG 55609</strain>
    </source>
</reference>
<sequence length="67" mass="7861">MSKLEQIEKSVAELEAEEFEAFALWFEKLQAARWDQQFEHDARNSQALDRLADKALKDHRAGRTSRL</sequence>
<dbReference type="EMBL" id="JBHTNF010000007">
    <property type="protein sequence ID" value="MFD1328936.1"/>
    <property type="molecule type" value="Genomic_DNA"/>
</dbReference>
<name>A0ABW3YYD9_MYCRA</name>
<organism evidence="1 2">
    <name type="scientific">Mycoplana ramosa</name>
    <name type="common">Mycoplana bullata</name>
    <dbReference type="NCBI Taxonomy" id="40837"/>
    <lineage>
        <taxon>Bacteria</taxon>
        <taxon>Pseudomonadati</taxon>
        <taxon>Pseudomonadota</taxon>
        <taxon>Alphaproteobacteria</taxon>
        <taxon>Hyphomicrobiales</taxon>
        <taxon>Rhizobiaceae</taxon>
        <taxon>Mycoplana</taxon>
    </lineage>
</organism>